<dbReference type="EnsemblMetazoa" id="PPA32285.1">
    <property type="protein sequence ID" value="PPA32285.1"/>
    <property type="gene ID" value="WBGene00205146"/>
</dbReference>
<evidence type="ECO:0000313" key="1">
    <source>
        <dbReference type="EnsemblMetazoa" id="PPA32285.1"/>
    </source>
</evidence>
<gene>
    <name evidence="1" type="primary">WBGene00205146</name>
</gene>
<keyword evidence="2" id="KW-1185">Reference proteome</keyword>
<protein>
    <submittedName>
        <fullName evidence="1">Uncharacterized protein</fullName>
    </submittedName>
</protein>
<name>A0A2A6D1X9_PRIPA</name>
<dbReference type="AlphaFoldDB" id="A0A2A6D1X9"/>
<accession>A0A2A6D1X9</accession>
<proteinExistence type="predicted"/>
<dbReference type="Proteomes" id="UP000005239">
    <property type="component" value="Unassembled WGS sequence"/>
</dbReference>
<reference evidence="1" key="2">
    <citation type="submission" date="2022-06" db="UniProtKB">
        <authorList>
            <consortium name="EnsemblMetazoa"/>
        </authorList>
    </citation>
    <scope>IDENTIFICATION</scope>
    <source>
        <strain evidence="1">PS312</strain>
    </source>
</reference>
<organism evidence="1 2">
    <name type="scientific">Pristionchus pacificus</name>
    <name type="common">Parasitic nematode worm</name>
    <dbReference type="NCBI Taxonomy" id="54126"/>
    <lineage>
        <taxon>Eukaryota</taxon>
        <taxon>Metazoa</taxon>
        <taxon>Ecdysozoa</taxon>
        <taxon>Nematoda</taxon>
        <taxon>Chromadorea</taxon>
        <taxon>Rhabditida</taxon>
        <taxon>Rhabditina</taxon>
        <taxon>Diplogasteromorpha</taxon>
        <taxon>Diplogasteroidea</taxon>
        <taxon>Neodiplogasteridae</taxon>
        <taxon>Pristionchus</taxon>
    </lineage>
</organism>
<sequence>MIKSIPVLIEKFKTGRVTLRANPTLLDDSIARLSTAAQEPAKKFLDLMMSNEADLEKVYLGCVTIMDNLPDEVIEDLEAYKQEVAKIFGLLMPSSA</sequence>
<reference evidence="2" key="1">
    <citation type="journal article" date="2008" name="Nat. Genet.">
        <title>The Pristionchus pacificus genome provides a unique perspective on nematode lifestyle and parasitism.</title>
        <authorList>
            <person name="Dieterich C."/>
            <person name="Clifton S.W."/>
            <person name="Schuster L.N."/>
            <person name="Chinwalla A."/>
            <person name="Delehaunty K."/>
            <person name="Dinkelacker I."/>
            <person name="Fulton L."/>
            <person name="Fulton R."/>
            <person name="Godfrey J."/>
            <person name="Minx P."/>
            <person name="Mitreva M."/>
            <person name="Roeseler W."/>
            <person name="Tian H."/>
            <person name="Witte H."/>
            <person name="Yang S.P."/>
            <person name="Wilson R.K."/>
            <person name="Sommer R.J."/>
        </authorList>
    </citation>
    <scope>NUCLEOTIDE SEQUENCE [LARGE SCALE GENOMIC DNA]</scope>
    <source>
        <strain evidence="2">PS312</strain>
    </source>
</reference>
<evidence type="ECO:0000313" key="2">
    <source>
        <dbReference type="Proteomes" id="UP000005239"/>
    </source>
</evidence>
<accession>A0A8R1UJ06</accession>